<keyword evidence="3 11" id="KW-0813">Transport</keyword>
<evidence type="ECO:0000256" key="5">
    <source>
        <dbReference type="ARBA" id="ARBA00022737"/>
    </source>
</evidence>
<evidence type="ECO:0000256" key="10">
    <source>
        <dbReference type="PROSITE-ProRule" id="PRU00282"/>
    </source>
</evidence>
<dbReference type="Pfam" id="PF00153">
    <property type="entry name" value="Mito_carr"/>
    <property type="match status" value="4"/>
</dbReference>
<keyword evidence="9 10" id="KW-0472">Membrane</keyword>
<evidence type="ECO:0000256" key="2">
    <source>
        <dbReference type="ARBA" id="ARBA00006375"/>
    </source>
</evidence>
<evidence type="ECO:0000256" key="11">
    <source>
        <dbReference type="RuleBase" id="RU000488"/>
    </source>
</evidence>
<dbReference type="EMBL" id="JBCLYO010000070">
    <property type="protein sequence ID" value="KAL0073559.1"/>
    <property type="molecule type" value="Genomic_DNA"/>
</dbReference>
<dbReference type="Gene3D" id="1.50.40.10">
    <property type="entry name" value="Mitochondrial carrier domain"/>
    <property type="match status" value="2"/>
</dbReference>
<protein>
    <submittedName>
        <fullName evidence="12">Mitochondrial carrier domain-containing protein</fullName>
    </submittedName>
</protein>
<dbReference type="Proteomes" id="UP001448207">
    <property type="component" value="Unassembled WGS sequence"/>
</dbReference>
<evidence type="ECO:0000256" key="9">
    <source>
        <dbReference type="ARBA" id="ARBA00023136"/>
    </source>
</evidence>
<dbReference type="InterPro" id="IPR018108">
    <property type="entry name" value="MCP_transmembrane"/>
</dbReference>
<dbReference type="PANTHER" id="PTHR45760:SF2">
    <property type="entry name" value="FI19922P1-RELATED"/>
    <property type="match status" value="1"/>
</dbReference>
<evidence type="ECO:0000256" key="6">
    <source>
        <dbReference type="ARBA" id="ARBA00022792"/>
    </source>
</evidence>
<keyword evidence="14" id="KW-1185">Reference proteome</keyword>
<dbReference type="InterPro" id="IPR023395">
    <property type="entry name" value="MCP_dom_sf"/>
</dbReference>
<evidence type="ECO:0000313" key="13">
    <source>
        <dbReference type="EMBL" id="KAL0077453.1"/>
    </source>
</evidence>
<reference evidence="12 14" key="1">
    <citation type="submission" date="2024-04" db="EMBL/GenBank/DDBJ databases">
        <title>Symmetric and asymmetric DNA N6-adenine methylation regulates different biological responses in Mucorales.</title>
        <authorList>
            <consortium name="Lawrence Berkeley National Laboratory"/>
            <person name="Lax C."/>
            <person name="Mondo S.J."/>
            <person name="Osorio-Concepcion M."/>
            <person name="Muszewska A."/>
            <person name="Corrochano-Luque M."/>
            <person name="Gutierrez G."/>
            <person name="Riley R."/>
            <person name="Lipzen A."/>
            <person name="Guo J."/>
            <person name="Hundley H."/>
            <person name="Amirebrahimi M."/>
            <person name="Ng V."/>
            <person name="Lorenzo-Gutierrez D."/>
            <person name="Binder U."/>
            <person name="Yang J."/>
            <person name="Song Y."/>
            <person name="Canovas D."/>
            <person name="Navarro E."/>
            <person name="Freitag M."/>
            <person name="Gabaldon T."/>
            <person name="Grigoriev I.V."/>
            <person name="Corrochano L.M."/>
            <person name="Nicolas F.E."/>
            <person name="Garre V."/>
        </authorList>
    </citation>
    <scope>NUCLEOTIDE SEQUENCE [LARGE SCALE GENOMIC DNA]</scope>
    <source>
        <strain evidence="12 14">L51</strain>
    </source>
</reference>
<evidence type="ECO:0000256" key="1">
    <source>
        <dbReference type="ARBA" id="ARBA00004448"/>
    </source>
</evidence>
<dbReference type="PROSITE" id="PS50920">
    <property type="entry name" value="SOLCAR"/>
    <property type="match status" value="3"/>
</dbReference>
<organism evidence="12 14">
    <name type="scientific">Phycomyces blakesleeanus</name>
    <dbReference type="NCBI Taxonomy" id="4837"/>
    <lineage>
        <taxon>Eukaryota</taxon>
        <taxon>Fungi</taxon>
        <taxon>Fungi incertae sedis</taxon>
        <taxon>Mucoromycota</taxon>
        <taxon>Mucoromycotina</taxon>
        <taxon>Mucoromycetes</taxon>
        <taxon>Mucorales</taxon>
        <taxon>Phycomycetaceae</taxon>
        <taxon>Phycomyces</taxon>
    </lineage>
</organism>
<dbReference type="EMBL" id="JBCLYO010000027">
    <property type="protein sequence ID" value="KAL0077453.1"/>
    <property type="molecule type" value="Genomic_DNA"/>
</dbReference>
<evidence type="ECO:0000256" key="4">
    <source>
        <dbReference type="ARBA" id="ARBA00022692"/>
    </source>
</evidence>
<evidence type="ECO:0000256" key="8">
    <source>
        <dbReference type="ARBA" id="ARBA00023128"/>
    </source>
</evidence>
<proteinExistence type="inferred from homology"/>
<feature type="repeat" description="Solcar" evidence="10">
    <location>
        <begin position="276"/>
        <end position="366"/>
    </location>
</feature>
<keyword evidence="4 10" id="KW-0812">Transmembrane</keyword>
<dbReference type="PANTHER" id="PTHR45760">
    <property type="entry name" value="FI19922P1-RELATED"/>
    <property type="match status" value="1"/>
</dbReference>
<evidence type="ECO:0000256" key="7">
    <source>
        <dbReference type="ARBA" id="ARBA00022989"/>
    </source>
</evidence>
<comment type="similarity">
    <text evidence="2 11">Belongs to the mitochondrial carrier (TC 2.A.29) family.</text>
</comment>
<feature type="repeat" description="Solcar" evidence="10">
    <location>
        <begin position="168"/>
        <end position="254"/>
    </location>
</feature>
<evidence type="ECO:0000313" key="12">
    <source>
        <dbReference type="EMBL" id="KAL0073559.1"/>
    </source>
</evidence>
<accession>A0ABR3AHR5</accession>
<feature type="repeat" description="Solcar" evidence="10">
    <location>
        <begin position="11"/>
        <end position="159"/>
    </location>
</feature>
<comment type="caution">
    <text evidence="12">The sequence shown here is derived from an EMBL/GenBank/DDBJ whole genome shotgun (WGS) entry which is preliminary data.</text>
</comment>
<name>A0ABR3AHR5_PHYBL</name>
<keyword evidence="7" id="KW-1133">Transmembrane helix</keyword>
<dbReference type="InterPro" id="IPR045315">
    <property type="entry name" value="Mtm1-like"/>
</dbReference>
<keyword evidence="5" id="KW-0677">Repeat</keyword>
<sequence length="375" mass="41099">MTSQDNTLYTTSSTEKLLSACTGALLTSLLVTPMDVVKLRLQTQNYDSSRKPTACCSPFSSKNGLKICKLTSGIQHYSKIFSKKGTNQVASLHECAIELPNRSFTPKNPPILKGTLDGFHTIVKNEGLPGLWKGLSPALLMSVPANVIYFVGYDYLKVIIQPYTTTQHSDYSPLVAGGLARTVAVALISPIELFRTRLQAATGVNDFRNVLYGVQSMVKKDGVRALWRGLPPTLWRDVPFSAMYWMTYEKTKQALIAYNNNNNNNNNNISISIVQGDLYMSFLAGAFSGMCAAAVTTPFDVAKTRRQVDAGKDSPSMKAVKVPAILRQIYSQDGVRGLFRGLTPRVAKVAPSCAIMISSYEIGKTFFANQHQNAL</sequence>
<keyword evidence="8" id="KW-0496">Mitochondrion</keyword>
<keyword evidence="6" id="KW-0999">Mitochondrion inner membrane</keyword>
<comment type="subcellular location">
    <subcellularLocation>
        <location evidence="1">Mitochondrion inner membrane</location>
        <topology evidence="1">Multi-pass membrane protein</topology>
    </subcellularLocation>
</comment>
<dbReference type="SUPFAM" id="SSF103506">
    <property type="entry name" value="Mitochondrial carrier"/>
    <property type="match status" value="1"/>
</dbReference>
<evidence type="ECO:0000256" key="3">
    <source>
        <dbReference type="ARBA" id="ARBA00022448"/>
    </source>
</evidence>
<gene>
    <name evidence="13" type="ORF">J3Q64DRAFT_1767635</name>
    <name evidence="12" type="ORF">J3Q64DRAFT_1782537</name>
</gene>
<evidence type="ECO:0000313" key="14">
    <source>
        <dbReference type="Proteomes" id="UP001448207"/>
    </source>
</evidence>